<proteinExistence type="predicted"/>
<name>A0A6H5HB22_9HEMI</name>
<gene>
    <name evidence="1" type="ORF">NTEN_LOCUS18330</name>
</gene>
<dbReference type="EMBL" id="CADCXU010027013">
    <property type="protein sequence ID" value="CAB0013761.1"/>
    <property type="molecule type" value="Genomic_DNA"/>
</dbReference>
<sequence>MISTILKFSLSTYTLTLLWSHRLTLLHSFTTRNKRFVQLKHSVLCSDCRFPLSDNRCSFTTPEGRKIR</sequence>
<reference evidence="1 2" key="1">
    <citation type="submission" date="2020-02" db="EMBL/GenBank/DDBJ databases">
        <authorList>
            <person name="Ferguson B K."/>
        </authorList>
    </citation>
    <scope>NUCLEOTIDE SEQUENCE [LARGE SCALE GENOMIC DNA]</scope>
</reference>
<keyword evidence="2" id="KW-1185">Reference proteome</keyword>
<evidence type="ECO:0000313" key="1">
    <source>
        <dbReference type="EMBL" id="CAB0013761.1"/>
    </source>
</evidence>
<accession>A0A6H5HB22</accession>
<dbReference type="AlphaFoldDB" id="A0A6H5HB22"/>
<protein>
    <submittedName>
        <fullName evidence="1">Uncharacterized protein</fullName>
    </submittedName>
</protein>
<organism evidence="1 2">
    <name type="scientific">Nesidiocoris tenuis</name>
    <dbReference type="NCBI Taxonomy" id="355587"/>
    <lineage>
        <taxon>Eukaryota</taxon>
        <taxon>Metazoa</taxon>
        <taxon>Ecdysozoa</taxon>
        <taxon>Arthropoda</taxon>
        <taxon>Hexapoda</taxon>
        <taxon>Insecta</taxon>
        <taxon>Pterygota</taxon>
        <taxon>Neoptera</taxon>
        <taxon>Paraneoptera</taxon>
        <taxon>Hemiptera</taxon>
        <taxon>Heteroptera</taxon>
        <taxon>Panheteroptera</taxon>
        <taxon>Cimicomorpha</taxon>
        <taxon>Miridae</taxon>
        <taxon>Dicyphina</taxon>
        <taxon>Nesidiocoris</taxon>
    </lineage>
</organism>
<feature type="non-terminal residue" evidence="1">
    <location>
        <position position="68"/>
    </location>
</feature>
<evidence type="ECO:0000313" key="2">
    <source>
        <dbReference type="Proteomes" id="UP000479000"/>
    </source>
</evidence>
<dbReference type="Proteomes" id="UP000479000">
    <property type="component" value="Unassembled WGS sequence"/>
</dbReference>